<dbReference type="InterPro" id="IPR007078">
    <property type="entry name" value="Haem_export_protD_CcmD"/>
</dbReference>
<accession>A0A0E3ZKX7</accession>
<organism evidence="13 14">
    <name type="scientific">Polynucleobacter duraquae</name>
    <dbReference type="NCBI Taxonomy" id="1835254"/>
    <lineage>
        <taxon>Bacteria</taxon>
        <taxon>Pseudomonadati</taxon>
        <taxon>Pseudomonadota</taxon>
        <taxon>Betaproteobacteria</taxon>
        <taxon>Burkholderiales</taxon>
        <taxon>Burkholderiaceae</taxon>
        <taxon>Polynucleobacter</taxon>
    </lineage>
</organism>
<dbReference type="STRING" id="1835254.CL55_00016380"/>
<keyword evidence="10 12" id="KW-1133">Transmembrane helix</keyword>
<protein>
    <recommendedName>
        <fullName evidence="4 12">Heme exporter protein D</fullName>
    </recommendedName>
</protein>
<dbReference type="HOGENOM" id="CLU_180892_2_0_4"/>
<feature type="transmembrane region" description="Helical" evidence="12">
    <location>
        <begin position="14"/>
        <end position="36"/>
    </location>
</feature>
<evidence type="ECO:0000313" key="14">
    <source>
        <dbReference type="Proteomes" id="UP000061135"/>
    </source>
</evidence>
<evidence type="ECO:0000256" key="8">
    <source>
        <dbReference type="ARBA" id="ARBA00022692"/>
    </source>
</evidence>
<comment type="function">
    <text evidence="1 12">Required for the export of heme to the periplasm for the biogenesis of c-type cytochromes.</text>
</comment>
<keyword evidence="9 12" id="KW-0201">Cytochrome c-type biogenesis</keyword>
<dbReference type="PATRIC" id="fig|576611.7.peg.1663"/>
<evidence type="ECO:0000256" key="6">
    <source>
        <dbReference type="ARBA" id="ARBA00022475"/>
    </source>
</evidence>
<comment type="subcellular location">
    <subcellularLocation>
        <location evidence="2 12">Cell inner membrane</location>
        <topology evidence="2 12">Single-pass membrane protein</topology>
    </subcellularLocation>
</comment>
<dbReference type="GO" id="GO:0015886">
    <property type="term" value="P:heme transport"/>
    <property type="evidence" value="ECO:0007669"/>
    <property type="project" value="InterPro"/>
</dbReference>
<dbReference type="KEGG" id="pdq:CL55_00016380"/>
<evidence type="ECO:0000256" key="3">
    <source>
        <dbReference type="ARBA" id="ARBA00008741"/>
    </source>
</evidence>
<evidence type="ECO:0000256" key="5">
    <source>
        <dbReference type="ARBA" id="ARBA00022448"/>
    </source>
</evidence>
<dbReference type="GO" id="GO:0017004">
    <property type="term" value="P:cytochrome complex assembly"/>
    <property type="evidence" value="ECO:0007669"/>
    <property type="project" value="UniProtKB-KW"/>
</dbReference>
<keyword evidence="14" id="KW-1185">Reference proteome</keyword>
<sequence>MWNSSAEFFAMGGYALYVWCSFGACALVFLLEPLAVRARHQAIVRRLQREVLAEQFDQKGGQ</sequence>
<evidence type="ECO:0000256" key="7">
    <source>
        <dbReference type="ARBA" id="ARBA00022519"/>
    </source>
</evidence>
<gene>
    <name evidence="13" type="ORF">CL55_00016380</name>
</gene>
<evidence type="ECO:0000256" key="4">
    <source>
        <dbReference type="ARBA" id="ARBA00016461"/>
    </source>
</evidence>
<dbReference type="AlphaFoldDB" id="A0A0E3ZKX7"/>
<evidence type="ECO:0000256" key="12">
    <source>
        <dbReference type="RuleBase" id="RU363101"/>
    </source>
</evidence>
<name>A0A0E3ZKX7_9BURK</name>
<evidence type="ECO:0000256" key="9">
    <source>
        <dbReference type="ARBA" id="ARBA00022748"/>
    </source>
</evidence>
<keyword evidence="7 12" id="KW-0997">Cell inner membrane</keyword>
<evidence type="ECO:0000256" key="10">
    <source>
        <dbReference type="ARBA" id="ARBA00022989"/>
    </source>
</evidence>
<keyword evidence="8 12" id="KW-0812">Transmembrane</keyword>
<keyword evidence="11 12" id="KW-0472">Membrane</keyword>
<dbReference type="Proteomes" id="UP000061135">
    <property type="component" value="Chromosome"/>
</dbReference>
<dbReference type="GO" id="GO:0005886">
    <property type="term" value="C:plasma membrane"/>
    <property type="evidence" value="ECO:0007669"/>
    <property type="project" value="UniProtKB-SubCell"/>
</dbReference>
<evidence type="ECO:0000313" key="13">
    <source>
        <dbReference type="EMBL" id="AKD25971.1"/>
    </source>
</evidence>
<dbReference type="EMBL" id="CP007501">
    <property type="protein sequence ID" value="AKD25971.1"/>
    <property type="molecule type" value="Genomic_DNA"/>
</dbReference>
<comment type="similarity">
    <text evidence="3 12">Belongs to the CcmD/CycX/HelD family.</text>
</comment>
<proteinExistence type="inferred from homology"/>
<evidence type="ECO:0000256" key="11">
    <source>
        <dbReference type="ARBA" id="ARBA00023136"/>
    </source>
</evidence>
<dbReference type="Pfam" id="PF04995">
    <property type="entry name" value="CcmD"/>
    <property type="match status" value="1"/>
</dbReference>
<keyword evidence="6 12" id="KW-1003">Cell membrane</keyword>
<dbReference type="RefSeq" id="WP_046330661.1">
    <property type="nucleotide sequence ID" value="NZ_CP007501.1"/>
</dbReference>
<evidence type="ECO:0000256" key="1">
    <source>
        <dbReference type="ARBA" id="ARBA00002442"/>
    </source>
</evidence>
<dbReference type="OrthoDB" id="9815607at2"/>
<dbReference type="NCBIfam" id="TIGR03141">
    <property type="entry name" value="cytochro_ccmD"/>
    <property type="match status" value="1"/>
</dbReference>
<reference evidence="13 14" key="1">
    <citation type="submission" date="2014-03" db="EMBL/GenBank/DDBJ databases">
        <title>Genome of Polynucleobacter strain MWH-MoK4.</title>
        <authorList>
            <person name="Hahn M.W."/>
        </authorList>
    </citation>
    <scope>NUCLEOTIDE SEQUENCE [LARGE SCALE GENOMIC DNA]</scope>
    <source>
        <strain evidence="13 14">MWH-MoK4</strain>
    </source>
</reference>
<keyword evidence="5 12" id="KW-0813">Transport</keyword>
<evidence type="ECO:0000256" key="2">
    <source>
        <dbReference type="ARBA" id="ARBA00004377"/>
    </source>
</evidence>